<reference evidence="1 3" key="1">
    <citation type="journal article" date="2014" name="BMC Genomics">
        <title>Genome sequence of Anopheles sinensis provides insight into genetics basis of mosquito competence for malaria parasites.</title>
        <authorList>
            <person name="Zhou D."/>
            <person name="Zhang D."/>
            <person name="Ding G."/>
            <person name="Shi L."/>
            <person name="Hou Q."/>
            <person name="Ye Y."/>
            <person name="Xu Y."/>
            <person name="Zhou H."/>
            <person name="Xiong C."/>
            <person name="Li S."/>
            <person name="Yu J."/>
            <person name="Hong S."/>
            <person name="Yu X."/>
            <person name="Zou P."/>
            <person name="Chen C."/>
            <person name="Chang X."/>
            <person name="Wang W."/>
            <person name="Lv Y."/>
            <person name="Sun Y."/>
            <person name="Ma L."/>
            <person name="Shen B."/>
            <person name="Zhu C."/>
        </authorList>
    </citation>
    <scope>NUCLEOTIDE SEQUENCE [LARGE SCALE GENOMIC DNA]</scope>
</reference>
<dbReference type="EMBL" id="ATLV01013428">
    <property type="status" value="NOT_ANNOTATED_CDS"/>
    <property type="molecule type" value="Genomic_DNA"/>
</dbReference>
<reference evidence="2" key="2">
    <citation type="submission" date="2020-05" db="UniProtKB">
        <authorList>
            <consortium name="EnsemblMetazoa"/>
        </authorList>
    </citation>
    <scope>IDENTIFICATION</scope>
</reference>
<dbReference type="EnsemblMetazoa" id="ASIC005146-RA">
    <property type="protein sequence ID" value="ASIC005146-PA"/>
    <property type="gene ID" value="ASIC005146"/>
</dbReference>
<keyword evidence="3" id="KW-1185">Reference proteome</keyword>
<organism evidence="1">
    <name type="scientific">Anopheles sinensis</name>
    <name type="common">Mosquito</name>
    <dbReference type="NCBI Taxonomy" id="74873"/>
    <lineage>
        <taxon>Eukaryota</taxon>
        <taxon>Metazoa</taxon>
        <taxon>Ecdysozoa</taxon>
        <taxon>Arthropoda</taxon>
        <taxon>Hexapoda</taxon>
        <taxon>Insecta</taxon>
        <taxon>Pterygota</taxon>
        <taxon>Neoptera</taxon>
        <taxon>Endopterygota</taxon>
        <taxon>Diptera</taxon>
        <taxon>Nematocera</taxon>
        <taxon>Culicoidea</taxon>
        <taxon>Culicidae</taxon>
        <taxon>Anophelinae</taxon>
        <taxon>Anopheles</taxon>
    </lineage>
</organism>
<sequence length="70" mass="7768">MPPSTSMRAHPANDVSFSPTKWLTKVRIKVVDRCRTLWWLGSGALAYIPRPASVVTERIPACAIHPGLQQ</sequence>
<protein>
    <submittedName>
        <fullName evidence="1 2">LysR family transcriptional regulator</fullName>
    </submittedName>
</protein>
<evidence type="ECO:0000313" key="3">
    <source>
        <dbReference type="Proteomes" id="UP000030765"/>
    </source>
</evidence>
<proteinExistence type="predicted"/>
<gene>
    <name evidence="1" type="ORF">ZHAS_00005146</name>
</gene>
<dbReference type="EMBL" id="KE524855">
    <property type="protein sequence ID" value="KFB37974.1"/>
    <property type="molecule type" value="Genomic_DNA"/>
</dbReference>
<dbReference type="VEuPathDB" id="VectorBase:ASIC005146"/>
<dbReference type="Proteomes" id="UP000030765">
    <property type="component" value="Unassembled WGS sequence"/>
</dbReference>
<dbReference type="AlphaFoldDB" id="A0A084VJ30"/>
<accession>A0A084VJ30</accession>
<name>A0A084VJ30_ANOSI</name>
<evidence type="ECO:0000313" key="2">
    <source>
        <dbReference type="EnsemblMetazoa" id="ASIC005146-PA"/>
    </source>
</evidence>
<evidence type="ECO:0000313" key="1">
    <source>
        <dbReference type="EMBL" id="KFB37974.1"/>
    </source>
</evidence>